<evidence type="ECO:0000256" key="1">
    <source>
        <dbReference type="SAM" id="MobiDB-lite"/>
    </source>
</evidence>
<comment type="caution">
    <text evidence="3">The sequence shown here is derived from an EMBL/GenBank/DDBJ whole genome shotgun (WGS) entry which is preliminary data.</text>
</comment>
<evidence type="ECO:0000313" key="4">
    <source>
        <dbReference type="Proteomes" id="UP001161325"/>
    </source>
</evidence>
<dbReference type="EMBL" id="BRXS01000005">
    <property type="protein sequence ID" value="GLC26687.1"/>
    <property type="molecule type" value="Genomic_DNA"/>
</dbReference>
<feature type="region of interest" description="Disordered" evidence="1">
    <location>
        <begin position="296"/>
        <end position="319"/>
    </location>
</feature>
<evidence type="ECO:0000313" key="3">
    <source>
        <dbReference type="EMBL" id="GLC26687.1"/>
    </source>
</evidence>
<protein>
    <recommendedName>
        <fullName evidence="2">Putative Flp pilus-assembly TadG-like N-terminal domain-containing protein</fullName>
    </recommendedName>
</protein>
<feature type="domain" description="Putative Flp pilus-assembly TadG-like N-terminal" evidence="2">
    <location>
        <begin position="3"/>
        <end position="45"/>
    </location>
</feature>
<keyword evidence="4" id="KW-1185">Reference proteome</keyword>
<sequence length="455" mass="47771">MILVALLTVPIITIAALAIDAGWWQVGANQLQTTADASALAAARALMLYRGQADVQTTAEAYAINTAAANKAFAQAVSVAAADVEPMWWNPTTQTLTASNWTDANSVRVTARATPGLVLAGTNRAVAPTIGRQGTAWIANINNGTCVKPWALPYKVLYDKVQAITSFPAVASTANPRPDLDPRALPTMTAGIEAGTITESMRIVIFRPPTYDGAGGNPDSTAALGNLGYNNGMFTGYNFLSPSGNNNASTTTFQQNTFGCTYQTVSVNTANGATLPGSNDIPCAMVNALMGSTENQCEPANTSNWTNPESTDWPSGNNRPRITEPVTCHYRASVLDATTGIRSWDSGCYASTTATQVGTMQTVAWGDNVYNGSNATDFREIGRLKVVCVFRGISTVFGAPANNVEGCQIPGGTIVATYPKGTVVGVIQGLSSPVISPNTELGNVTSDQQRLILVR</sequence>
<evidence type="ECO:0000259" key="2">
    <source>
        <dbReference type="Pfam" id="PF13400"/>
    </source>
</evidence>
<dbReference type="Pfam" id="PF13400">
    <property type="entry name" value="Tad"/>
    <property type="match status" value="1"/>
</dbReference>
<name>A0AA37QAE5_9BACT</name>
<organism evidence="3 4">
    <name type="scientific">Roseisolibacter agri</name>
    <dbReference type="NCBI Taxonomy" id="2014610"/>
    <lineage>
        <taxon>Bacteria</taxon>
        <taxon>Pseudomonadati</taxon>
        <taxon>Gemmatimonadota</taxon>
        <taxon>Gemmatimonadia</taxon>
        <taxon>Gemmatimonadales</taxon>
        <taxon>Gemmatimonadaceae</taxon>
        <taxon>Roseisolibacter</taxon>
    </lineage>
</organism>
<dbReference type="Proteomes" id="UP001161325">
    <property type="component" value="Unassembled WGS sequence"/>
</dbReference>
<gene>
    <name evidence="3" type="ORF">rosag_32000</name>
</gene>
<reference evidence="3" key="1">
    <citation type="submission" date="2022-08" db="EMBL/GenBank/DDBJ databases">
        <title>Draft genome sequencing of Roseisolibacter agri AW1220.</title>
        <authorList>
            <person name="Tobiishi Y."/>
            <person name="Tonouchi A."/>
        </authorList>
    </citation>
    <scope>NUCLEOTIDE SEQUENCE</scope>
    <source>
        <strain evidence="3">AW1220</strain>
    </source>
</reference>
<proteinExistence type="predicted"/>
<accession>A0AA37QAE5</accession>
<dbReference type="AlphaFoldDB" id="A0AA37QAE5"/>
<dbReference type="InterPro" id="IPR028087">
    <property type="entry name" value="Tad_N"/>
</dbReference>